<evidence type="ECO:0000313" key="1">
    <source>
        <dbReference type="EMBL" id="KAK2851010.1"/>
    </source>
</evidence>
<proteinExistence type="predicted"/>
<reference evidence="1" key="1">
    <citation type="submission" date="2023-07" db="EMBL/GenBank/DDBJ databases">
        <title>Chromosome-level Genome Assembly of Striped Snakehead (Channa striata).</title>
        <authorList>
            <person name="Liu H."/>
        </authorList>
    </citation>
    <scope>NUCLEOTIDE SEQUENCE</scope>
    <source>
        <strain evidence="1">Gz</strain>
        <tissue evidence="1">Muscle</tissue>
    </source>
</reference>
<organism evidence="1 2">
    <name type="scientific">Channa striata</name>
    <name type="common">Snakehead murrel</name>
    <name type="synonym">Ophicephalus striatus</name>
    <dbReference type="NCBI Taxonomy" id="64152"/>
    <lineage>
        <taxon>Eukaryota</taxon>
        <taxon>Metazoa</taxon>
        <taxon>Chordata</taxon>
        <taxon>Craniata</taxon>
        <taxon>Vertebrata</taxon>
        <taxon>Euteleostomi</taxon>
        <taxon>Actinopterygii</taxon>
        <taxon>Neopterygii</taxon>
        <taxon>Teleostei</taxon>
        <taxon>Neoteleostei</taxon>
        <taxon>Acanthomorphata</taxon>
        <taxon>Anabantaria</taxon>
        <taxon>Anabantiformes</taxon>
        <taxon>Channoidei</taxon>
        <taxon>Channidae</taxon>
        <taxon>Channa</taxon>
    </lineage>
</organism>
<dbReference type="AlphaFoldDB" id="A0AA88N3D7"/>
<protein>
    <submittedName>
        <fullName evidence="1">Uncharacterized protein</fullName>
    </submittedName>
</protein>
<name>A0AA88N3D7_CHASR</name>
<comment type="caution">
    <text evidence="1">The sequence shown here is derived from an EMBL/GenBank/DDBJ whole genome shotgun (WGS) entry which is preliminary data.</text>
</comment>
<evidence type="ECO:0000313" key="2">
    <source>
        <dbReference type="Proteomes" id="UP001187415"/>
    </source>
</evidence>
<dbReference type="EMBL" id="JAUPFM010000005">
    <property type="protein sequence ID" value="KAK2851010.1"/>
    <property type="molecule type" value="Genomic_DNA"/>
</dbReference>
<gene>
    <name evidence="1" type="ORF">Q5P01_007286</name>
</gene>
<sequence length="103" mass="11139">MHTAKGVCAVEICFAALPSCHRVQCQHSIRGLSAFTCELGESVSQPATPTGCPSCLLRMTIRMKKRGSEPSGQDGGRRWSVKGQFERVSGGVRCVQRGEEECP</sequence>
<accession>A0AA88N3D7</accession>
<keyword evidence="2" id="KW-1185">Reference proteome</keyword>
<dbReference type="Proteomes" id="UP001187415">
    <property type="component" value="Unassembled WGS sequence"/>
</dbReference>